<dbReference type="EMBL" id="GL377589">
    <property type="protein sequence ID" value="EFJ24498.1"/>
    <property type="molecule type" value="Genomic_DNA"/>
</dbReference>
<keyword evidence="2" id="KW-1185">Reference proteome</keyword>
<dbReference type="HOGENOM" id="CLU_2175408_0_0_1"/>
<reference evidence="1 2" key="1">
    <citation type="journal article" date="2011" name="Science">
        <title>The Selaginella genome identifies genetic changes associated with the evolution of vascular plants.</title>
        <authorList>
            <person name="Banks J.A."/>
            <person name="Nishiyama T."/>
            <person name="Hasebe M."/>
            <person name="Bowman J.L."/>
            <person name="Gribskov M."/>
            <person name="dePamphilis C."/>
            <person name="Albert V.A."/>
            <person name="Aono N."/>
            <person name="Aoyama T."/>
            <person name="Ambrose B.A."/>
            <person name="Ashton N.W."/>
            <person name="Axtell M.J."/>
            <person name="Barker E."/>
            <person name="Barker M.S."/>
            <person name="Bennetzen J.L."/>
            <person name="Bonawitz N.D."/>
            <person name="Chapple C."/>
            <person name="Cheng C."/>
            <person name="Correa L.G."/>
            <person name="Dacre M."/>
            <person name="DeBarry J."/>
            <person name="Dreyer I."/>
            <person name="Elias M."/>
            <person name="Engstrom E.M."/>
            <person name="Estelle M."/>
            <person name="Feng L."/>
            <person name="Finet C."/>
            <person name="Floyd S.K."/>
            <person name="Frommer W.B."/>
            <person name="Fujita T."/>
            <person name="Gramzow L."/>
            <person name="Gutensohn M."/>
            <person name="Harholt J."/>
            <person name="Hattori M."/>
            <person name="Heyl A."/>
            <person name="Hirai T."/>
            <person name="Hiwatashi Y."/>
            <person name="Ishikawa M."/>
            <person name="Iwata M."/>
            <person name="Karol K.G."/>
            <person name="Koehler B."/>
            <person name="Kolukisaoglu U."/>
            <person name="Kubo M."/>
            <person name="Kurata T."/>
            <person name="Lalonde S."/>
            <person name="Li K."/>
            <person name="Li Y."/>
            <person name="Litt A."/>
            <person name="Lyons E."/>
            <person name="Manning G."/>
            <person name="Maruyama T."/>
            <person name="Michael T.P."/>
            <person name="Mikami K."/>
            <person name="Miyazaki S."/>
            <person name="Morinaga S."/>
            <person name="Murata T."/>
            <person name="Mueller-Roeber B."/>
            <person name="Nelson D.R."/>
            <person name="Obara M."/>
            <person name="Oguri Y."/>
            <person name="Olmstead R.G."/>
            <person name="Onodera N."/>
            <person name="Petersen B.L."/>
            <person name="Pils B."/>
            <person name="Prigge M."/>
            <person name="Rensing S.A."/>
            <person name="Riano-Pachon D.M."/>
            <person name="Roberts A.W."/>
            <person name="Sato Y."/>
            <person name="Scheller H.V."/>
            <person name="Schulz B."/>
            <person name="Schulz C."/>
            <person name="Shakirov E.V."/>
            <person name="Shibagaki N."/>
            <person name="Shinohara N."/>
            <person name="Shippen D.E."/>
            <person name="Soerensen I."/>
            <person name="Sotooka R."/>
            <person name="Sugimoto N."/>
            <person name="Sugita M."/>
            <person name="Sumikawa N."/>
            <person name="Tanurdzic M."/>
            <person name="Theissen G."/>
            <person name="Ulvskov P."/>
            <person name="Wakazuki S."/>
            <person name="Weng J.K."/>
            <person name="Willats W.W."/>
            <person name="Wipf D."/>
            <person name="Wolf P.G."/>
            <person name="Yang L."/>
            <person name="Zimmer A.D."/>
            <person name="Zhu Q."/>
            <person name="Mitros T."/>
            <person name="Hellsten U."/>
            <person name="Loque D."/>
            <person name="Otillar R."/>
            <person name="Salamov A."/>
            <person name="Schmutz J."/>
            <person name="Shapiro H."/>
            <person name="Lindquist E."/>
            <person name="Lucas S."/>
            <person name="Rokhsar D."/>
            <person name="Grigoriev I.V."/>
        </authorList>
    </citation>
    <scope>NUCLEOTIDE SEQUENCE [LARGE SCALE GENOMIC DNA]</scope>
</reference>
<gene>
    <name evidence="1" type="ORF">SELMODRAFT_414625</name>
</gene>
<organism evidence="2">
    <name type="scientific">Selaginella moellendorffii</name>
    <name type="common">Spikemoss</name>
    <dbReference type="NCBI Taxonomy" id="88036"/>
    <lineage>
        <taxon>Eukaryota</taxon>
        <taxon>Viridiplantae</taxon>
        <taxon>Streptophyta</taxon>
        <taxon>Embryophyta</taxon>
        <taxon>Tracheophyta</taxon>
        <taxon>Lycopodiopsida</taxon>
        <taxon>Selaginellales</taxon>
        <taxon>Selaginellaceae</taxon>
        <taxon>Selaginella</taxon>
    </lineage>
</organism>
<evidence type="ECO:0000313" key="2">
    <source>
        <dbReference type="Proteomes" id="UP000001514"/>
    </source>
</evidence>
<sequence length="110" mass="11968">MIWSSLTFTIGTKKNKSGVIQCGFCAGAGSVANDNGVVHEIDALLDNTCRMGDFIFKCFGKHLESHYGGVGMRWRDDIIKSLGCGTKVSLQTIDIYLDEGSFVKNIVVES</sequence>
<evidence type="ECO:0000313" key="1">
    <source>
        <dbReference type="EMBL" id="EFJ24498.1"/>
    </source>
</evidence>
<accession>D8RTE3</accession>
<dbReference type="AlphaFoldDB" id="D8RTE3"/>
<protein>
    <submittedName>
        <fullName evidence="1">Uncharacterized protein</fullName>
    </submittedName>
</protein>
<dbReference type="InParanoid" id="D8RTE3"/>
<dbReference type="Proteomes" id="UP000001514">
    <property type="component" value="Unassembled WGS sequence"/>
</dbReference>
<proteinExistence type="predicted"/>
<dbReference type="Gramene" id="EFJ24498">
    <property type="protein sequence ID" value="EFJ24498"/>
    <property type="gene ID" value="SELMODRAFT_414625"/>
</dbReference>
<dbReference type="KEGG" id="smo:SELMODRAFT_414625"/>
<name>D8RTE3_SELML</name>